<dbReference type="OrthoDB" id="1750598at2759"/>
<dbReference type="Proteomes" id="UP000663760">
    <property type="component" value="Chromosome 10"/>
</dbReference>
<feature type="region of interest" description="Disordered" evidence="1">
    <location>
        <begin position="39"/>
        <end position="103"/>
    </location>
</feature>
<evidence type="ECO:0000313" key="3">
    <source>
        <dbReference type="Proteomes" id="UP000663760"/>
    </source>
</evidence>
<protein>
    <submittedName>
        <fullName evidence="2">Uncharacterized protein</fullName>
    </submittedName>
</protein>
<gene>
    <name evidence="2" type="ORF">SI8410_10014319</name>
</gene>
<feature type="compositionally biased region" description="Low complexity" evidence="1">
    <location>
        <begin position="76"/>
        <end position="88"/>
    </location>
</feature>
<accession>A0A7I8L0Y4</accession>
<dbReference type="EMBL" id="LR746273">
    <property type="protein sequence ID" value="CAA7403641.1"/>
    <property type="molecule type" value="Genomic_DNA"/>
</dbReference>
<name>A0A7I8L0Y4_SPIIN</name>
<proteinExistence type="predicted"/>
<dbReference type="AlphaFoldDB" id="A0A7I8L0Y4"/>
<evidence type="ECO:0000256" key="1">
    <source>
        <dbReference type="SAM" id="MobiDB-lite"/>
    </source>
</evidence>
<organism evidence="2 3">
    <name type="scientific">Spirodela intermedia</name>
    <name type="common">Intermediate duckweed</name>
    <dbReference type="NCBI Taxonomy" id="51605"/>
    <lineage>
        <taxon>Eukaryota</taxon>
        <taxon>Viridiplantae</taxon>
        <taxon>Streptophyta</taxon>
        <taxon>Embryophyta</taxon>
        <taxon>Tracheophyta</taxon>
        <taxon>Spermatophyta</taxon>
        <taxon>Magnoliopsida</taxon>
        <taxon>Liliopsida</taxon>
        <taxon>Araceae</taxon>
        <taxon>Lemnoideae</taxon>
        <taxon>Spirodela</taxon>
    </lineage>
</organism>
<evidence type="ECO:0000313" key="2">
    <source>
        <dbReference type="EMBL" id="CAA7403641.1"/>
    </source>
</evidence>
<reference evidence="2" key="1">
    <citation type="submission" date="2020-02" db="EMBL/GenBank/DDBJ databases">
        <authorList>
            <person name="Scholz U."/>
            <person name="Mascher M."/>
            <person name="Fiebig A."/>
        </authorList>
    </citation>
    <scope>NUCLEOTIDE SEQUENCE</scope>
</reference>
<keyword evidence="3" id="KW-1185">Reference proteome</keyword>
<sequence length="103" mass="10890">MFPPSPSFTEAGKSLSMELAPTVAIHGATLVRLLGSGPEFPAEQATKTPFSMAPNAATERLSRWYDDTPPPSEMDTTSTPSATALSTADSMSELKHPPAQQTL</sequence>